<gene>
    <name evidence="1" type="primary">Acey_s0009.g715</name>
    <name evidence="1" type="ORF">Y032_0009g715</name>
</gene>
<comment type="caution">
    <text evidence="1">The sequence shown here is derived from an EMBL/GenBank/DDBJ whole genome shotgun (WGS) entry which is preliminary data.</text>
</comment>
<evidence type="ECO:0000313" key="1">
    <source>
        <dbReference type="EMBL" id="EYC27418.1"/>
    </source>
</evidence>
<reference evidence="2" key="1">
    <citation type="journal article" date="2015" name="Nat. Genet.">
        <title>The genome and transcriptome of the zoonotic hookworm Ancylostoma ceylanicum identify infection-specific gene families.</title>
        <authorList>
            <person name="Schwarz E.M."/>
            <person name="Hu Y."/>
            <person name="Antoshechkin I."/>
            <person name="Miller M.M."/>
            <person name="Sternberg P.W."/>
            <person name="Aroian R.V."/>
        </authorList>
    </citation>
    <scope>NUCLEOTIDE SEQUENCE</scope>
    <source>
        <strain evidence="2">HY135</strain>
    </source>
</reference>
<proteinExistence type="predicted"/>
<name>A0A016VKW6_9BILA</name>
<dbReference type="AlphaFoldDB" id="A0A016VKW6"/>
<protein>
    <submittedName>
        <fullName evidence="1">Uncharacterized protein</fullName>
    </submittedName>
</protein>
<keyword evidence="2" id="KW-1185">Reference proteome</keyword>
<sequence>MFSMASAMLTIFHGFGDVDHSSVAQFSDGHPGSSALSGITLEKFQTQFSVLGFRSSRVRCTRFKWRLFSLPWQEFRENAH</sequence>
<accession>A0A016VKW6</accession>
<dbReference type="Proteomes" id="UP000024635">
    <property type="component" value="Unassembled WGS sequence"/>
</dbReference>
<organism evidence="1 2">
    <name type="scientific">Ancylostoma ceylanicum</name>
    <dbReference type="NCBI Taxonomy" id="53326"/>
    <lineage>
        <taxon>Eukaryota</taxon>
        <taxon>Metazoa</taxon>
        <taxon>Ecdysozoa</taxon>
        <taxon>Nematoda</taxon>
        <taxon>Chromadorea</taxon>
        <taxon>Rhabditida</taxon>
        <taxon>Rhabditina</taxon>
        <taxon>Rhabditomorpha</taxon>
        <taxon>Strongyloidea</taxon>
        <taxon>Ancylostomatidae</taxon>
        <taxon>Ancylostomatinae</taxon>
        <taxon>Ancylostoma</taxon>
    </lineage>
</organism>
<evidence type="ECO:0000313" key="2">
    <source>
        <dbReference type="Proteomes" id="UP000024635"/>
    </source>
</evidence>
<dbReference type="EMBL" id="JARK01001345">
    <property type="protein sequence ID" value="EYC27418.1"/>
    <property type="molecule type" value="Genomic_DNA"/>
</dbReference>